<evidence type="ECO:0000259" key="2">
    <source>
        <dbReference type="Pfam" id="PF23155"/>
    </source>
</evidence>
<gene>
    <name evidence="3" type="ORF">N7468_006094</name>
</gene>
<dbReference type="Pfam" id="PF23155">
    <property type="entry name" value="DUF7053"/>
    <property type="match status" value="1"/>
</dbReference>
<sequence>MTPQEATGHALKVTSRRSGFKSKEKEKRTARYPRRSRYEIGLRTAPTIETTTMGLEIPSVAELKDAAESGERITPQDVSAISQMESELTGRGPLRGGPAAFNRRPGQESVSAHLHHIADRNERLRPPPDSANVPTQVDYVDLANEVQEGERTPSQEGPLPRRSMAAEMQSAGFDRHQQCSSSLGAFCPLETTQHRPSPSSPPSLGYPETDLSSAFWSNLSKKKKRKMQRWTKFTNRTPLPPSVSEAAVVRSLHDHEAMITQNPLVIHYERCPVPEDALPDESDASWYELTDRVDYLPGGLLQGRVRYRGCFHDTPQGIRTHIYAPLGVRIRNHWTVRRSQAGLELEERNRAAVSLGIHPIHPAHFGTSTWAAGGSIGD</sequence>
<dbReference type="OrthoDB" id="5078320at2759"/>
<reference evidence="3" key="2">
    <citation type="journal article" date="2023" name="IMA Fungus">
        <title>Comparative genomic study of the Penicillium genus elucidates a diverse pangenome and 15 lateral gene transfer events.</title>
        <authorList>
            <person name="Petersen C."/>
            <person name="Sorensen T."/>
            <person name="Nielsen M.R."/>
            <person name="Sondergaard T.E."/>
            <person name="Sorensen J.L."/>
            <person name="Fitzpatrick D.A."/>
            <person name="Frisvad J.C."/>
            <person name="Nielsen K.L."/>
        </authorList>
    </citation>
    <scope>NUCLEOTIDE SEQUENCE</scope>
    <source>
        <strain evidence="3">IBT 19713</strain>
    </source>
</reference>
<comment type="caution">
    <text evidence="3">The sequence shown here is derived from an EMBL/GenBank/DDBJ whole genome shotgun (WGS) entry which is preliminary data.</text>
</comment>
<dbReference type="GeneID" id="83202693"/>
<organism evidence="3 4">
    <name type="scientific">Penicillium chermesinum</name>
    <dbReference type="NCBI Taxonomy" id="63820"/>
    <lineage>
        <taxon>Eukaryota</taxon>
        <taxon>Fungi</taxon>
        <taxon>Dikarya</taxon>
        <taxon>Ascomycota</taxon>
        <taxon>Pezizomycotina</taxon>
        <taxon>Eurotiomycetes</taxon>
        <taxon>Eurotiomycetidae</taxon>
        <taxon>Eurotiales</taxon>
        <taxon>Aspergillaceae</taxon>
        <taxon>Penicillium</taxon>
    </lineage>
</organism>
<evidence type="ECO:0000313" key="4">
    <source>
        <dbReference type="Proteomes" id="UP001150941"/>
    </source>
</evidence>
<dbReference type="PANTHER" id="PTHR38117">
    <property type="entry name" value="NACHT AND WD40 DOMAIN PROTEIN"/>
    <property type="match status" value="1"/>
</dbReference>
<evidence type="ECO:0000313" key="3">
    <source>
        <dbReference type="EMBL" id="KAJ5233138.1"/>
    </source>
</evidence>
<dbReference type="Proteomes" id="UP001150941">
    <property type="component" value="Unassembled WGS sequence"/>
</dbReference>
<protein>
    <recommendedName>
        <fullName evidence="2">DUF7053 domain-containing protein</fullName>
    </recommendedName>
</protein>
<dbReference type="InterPro" id="IPR055481">
    <property type="entry name" value="DUF7053"/>
</dbReference>
<keyword evidence="4" id="KW-1185">Reference proteome</keyword>
<reference evidence="3" key="1">
    <citation type="submission" date="2022-11" db="EMBL/GenBank/DDBJ databases">
        <authorList>
            <person name="Petersen C."/>
        </authorList>
    </citation>
    <scope>NUCLEOTIDE SEQUENCE</scope>
    <source>
        <strain evidence="3">IBT 19713</strain>
    </source>
</reference>
<dbReference type="EMBL" id="JAPQKS010000004">
    <property type="protein sequence ID" value="KAJ5233138.1"/>
    <property type="molecule type" value="Genomic_DNA"/>
</dbReference>
<evidence type="ECO:0000256" key="1">
    <source>
        <dbReference type="SAM" id="MobiDB-lite"/>
    </source>
</evidence>
<accession>A0A9W9TP39</accession>
<dbReference type="PANTHER" id="PTHR38117:SF2">
    <property type="entry name" value="NACHT AND WD40 DOMAIN PROTEIN"/>
    <property type="match status" value="1"/>
</dbReference>
<dbReference type="AlphaFoldDB" id="A0A9W9TP39"/>
<name>A0A9W9TP39_9EURO</name>
<proteinExistence type="predicted"/>
<feature type="domain" description="DUF7053" evidence="2">
    <location>
        <begin position="231"/>
        <end position="349"/>
    </location>
</feature>
<dbReference type="RefSeq" id="XP_058331130.1">
    <property type="nucleotide sequence ID" value="XM_058475390.1"/>
</dbReference>
<feature type="region of interest" description="Disordered" evidence="1">
    <location>
        <begin position="1"/>
        <end position="35"/>
    </location>
</feature>